<accession>A0A9W8DR63</accession>
<protein>
    <submittedName>
        <fullName evidence="2">Uncharacterized protein</fullName>
    </submittedName>
</protein>
<keyword evidence="1" id="KW-0812">Transmembrane</keyword>
<name>A0A9W8DR63_9FUNG</name>
<dbReference type="EMBL" id="JANBPU010000006">
    <property type="protein sequence ID" value="KAJ1921255.1"/>
    <property type="molecule type" value="Genomic_DNA"/>
</dbReference>
<keyword evidence="1" id="KW-0472">Membrane</keyword>
<evidence type="ECO:0000256" key="1">
    <source>
        <dbReference type="SAM" id="Phobius"/>
    </source>
</evidence>
<dbReference type="AlphaFoldDB" id="A0A9W8DR63"/>
<evidence type="ECO:0000313" key="3">
    <source>
        <dbReference type="Proteomes" id="UP001150538"/>
    </source>
</evidence>
<gene>
    <name evidence="2" type="ORF">H4219_000856</name>
</gene>
<reference evidence="2" key="1">
    <citation type="submission" date="2022-07" db="EMBL/GenBank/DDBJ databases">
        <title>Phylogenomic reconstructions and comparative analyses of Kickxellomycotina fungi.</title>
        <authorList>
            <person name="Reynolds N.K."/>
            <person name="Stajich J.E."/>
            <person name="Barry K."/>
            <person name="Grigoriev I.V."/>
            <person name="Crous P."/>
            <person name="Smith M.E."/>
        </authorList>
    </citation>
    <scope>NUCLEOTIDE SEQUENCE</scope>
    <source>
        <strain evidence="2">NBRC 100468</strain>
    </source>
</reference>
<dbReference type="Proteomes" id="UP001150538">
    <property type="component" value="Unassembled WGS sequence"/>
</dbReference>
<keyword evidence="1" id="KW-1133">Transmembrane helix</keyword>
<evidence type="ECO:0000313" key="2">
    <source>
        <dbReference type="EMBL" id="KAJ1921255.1"/>
    </source>
</evidence>
<proteinExistence type="predicted"/>
<sequence>MSDDNKILTDKEINQESLKAGMVFGSLGLFLSSFFGAKVLKIPSKLNVVSSVGKCNSTIWQSC</sequence>
<organism evidence="2 3">
    <name type="scientific">Mycoemilia scoparia</name>
    <dbReference type="NCBI Taxonomy" id="417184"/>
    <lineage>
        <taxon>Eukaryota</taxon>
        <taxon>Fungi</taxon>
        <taxon>Fungi incertae sedis</taxon>
        <taxon>Zoopagomycota</taxon>
        <taxon>Kickxellomycotina</taxon>
        <taxon>Kickxellomycetes</taxon>
        <taxon>Kickxellales</taxon>
        <taxon>Kickxellaceae</taxon>
        <taxon>Mycoemilia</taxon>
    </lineage>
</organism>
<feature type="transmembrane region" description="Helical" evidence="1">
    <location>
        <begin position="20"/>
        <end position="40"/>
    </location>
</feature>
<comment type="caution">
    <text evidence="2">The sequence shown here is derived from an EMBL/GenBank/DDBJ whole genome shotgun (WGS) entry which is preliminary data.</text>
</comment>
<keyword evidence="3" id="KW-1185">Reference proteome</keyword>